<dbReference type="SMART" id="SM00343">
    <property type="entry name" value="ZnF_C2HC"/>
    <property type="match status" value="2"/>
</dbReference>
<dbReference type="PANTHER" id="PTHR37984">
    <property type="entry name" value="PROTEIN CBG26694"/>
    <property type="match status" value="1"/>
</dbReference>
<feature type="domain" description="Peptidase A2" evidence="9">
    <location>
        <begin position="411"/>
        <end position="493"/>
    </location>
</feature>
<dbReference type="RefSeq" id="XP_062704123.1">
    <property type="nucleotide sequence ID" value="XM_062848139.1"/>
</dbReference>
<evidence type="ECO:0000256" key="6">
    <source>
        <dbReference type="PROSITE-ProRule" id="PRU00047"/>
    </source>
</evidence>
<keyword evidence="1" id="KW-0808">Transferase</keyword>
<protein>
    <recommendedName>
        <fullName evidence="13">Reverse transcriptase</fullName>
    </recommendedName>
</protein>
<dbReference type="PANTHER" id="PTHR37984:SF5">
    <property type="entry name" value="PROTEIN NYNRIN-LIKE"/>
    <property type="match status" value="1"/>
</dbReference>
<dbReference type="Gene3D" id="2.40.70.10">
    <property type="entry name" value="Acid Proteases"/>
    <property type="match status" value="1"/>
</dbReference>
<dbReference type="Gene3D" id="3.10.10.10">
    <property type="entry name" value="HIV Type 1 Reverse Transcriptase, subunit A, domain 1"/>
    <property type="match status" value="1"/>
</dbReference>
<dbReference type="PROSITE" id="PS50175">
    <property type="entry name" value="ASP_PROT_RETROV"/>
    <property type="match status" value="1"/>
</dbReference>
<dbReference type="CDD" id="cd01647">
    <property type="entry name" value="RT_LTR"/>
    <property type="match status" value="1"/>
</dbReference>
<feature type="compositionally biased region" description="Basic and acidic residues" evidence="7">
    <location>
        <begin position="38"/>
        <end position="59"/>
    </location>
</feature>
<evidence type="ECO:0000256" key="7">
    <source>
        <dbReference type="SAM" id="MobiDB-lite"/>
    </source>
</evidence>
<dbReference type="InterPro" id="IPR050951">
    <property type="entry name" value="Retrovirus_Pol_polyprotein"/>
</dbReference>
<dbReference type="CDD" id="cd00303">
    <property type="entry name" value="retropepsin_like"/>
    <property type="match status" value="1"/>
</dbReference>
<dbReference type="InterPro" id="IPR043128">
    <property type="entry name" value="Rev_trsase/Diguanyl_cyclase"/>
</dbReference>
<evidence type="ECO:0000259" key="10">
    <source>
        <dbReference type="PROSITE" id="PS50878"/>
    </source>
</evidence>
<dbReference type="InterPro" id="IPR043502">
    <property type="entry name" value="DNA/RNA_pol_sf"/>
</dbReference>
<dbReference type="InterPro" id="IPR001878">
    <property type="entry name" value="Znf_CCHC"/>
</dbReference>
<dbReference type="InterPro" id="IPR021109">
    <property type="entry name" value="Peptidase_aspartic_dom_sf"/>
</dbReference>
<dbReference type="EnsemblMetazoa" id="AALFPA23_024955.R37194">
    <property type="protein sequence ID" value="AALFPA23_024955.P37194"/>
    <property type="gene ID" value="AALFPA23_024955"/>
</dbReference>
<keyword evidence="12" id="KW-1185">Reference proteome</keyword>
<evidence type="ECO:0000256" key="5">
    <source>
        <dbReference type="ARBA" id="ARBA00022801"/>
    </source>
</evidence>
<keyword evidence="6" id="KW-0479">Metal-binding</keyword>
<dbReference type="GeneID" id="134286515"/>
<reference evidence="11" key="2">
    <citation type="submission" date="2025-05" db="UniProtKB">
        <authorList>
            <consortium name="EnsemblMetazoa"/>
        </authorList>
    </citation>
    <scope>IDENTIFICATION</scope>
    <source>
        <strain evidence="11">Foshan</strain>
    </source>
</reference>
<keyword evidence="2" id="KW-0548">Nucleotidyltransferase</keyword>
<dbReference type="InterPro" id="IPR001969">
    <property type="entry name" value="Aspartic_peptidase_AS"/>
</dbReference>
<reference evidence="12" key="1">
    <citation type="journal article" date="2015" name="Proc. Natl. Acad. Sci. U.S.A.">
        <title>Genome sequence of the Asian Tiger mosquito, Aedes albopictus, reveals insights into its biology, genetics, and evolution.</title>
        <authorList>
            <person name="Chen X.G."/>
            <person name="Jiang X."/>
            <person name="Gu J."/>
            <person name="Xu M."/>
            <person name="Wu Y."/>
            <person name="Deng Y."/>
            <person name="Zhang C."/>
            <person name="Bonizzoni M."/>
            <person name="Dermauw W."/>
            <person name="Vontas J."/>
            <person name="Armbruster P."/>
            <person name="Huang X."/>
            <person name="Yang Y."/>
            <person name="Zhang H."/>
            <person name="He W."/>
            <person name="Peng H."/>
            <person name="Liu Y."/>
            <person name="Wu K."/>
            <person name="Chen J."/>
            <person name="Lirakis M."/>
            <person name="Topalis P."/>
            <person name="Van Leeuwen T."/>
            <person name="Hall A.B."/>
            <person name="Jiang X."/>
            <person name="Thorpe C."/>
            <person name="Mueller R.L."/>
            <person name="Sun C."/>
            <person name="Waterhouse R.M."/>
            <person name="Yan G."/>
            <person name="Tu Z.J."/>
            <person name="Fang X."/>
            <person name="James A.A."/>
        </authorList>
    </citation>
    <scope>NUCLEOTIDE SEQUENCE [LARGE SCALE GENOMIC DNA]</scope>
    <source>
        <strain evidence="12">Foshan</strain>
    </source>
</reference>
<feature type="domain" description="Reverse transcriptase" evidence="10">
    <location>
        <begin position="600"/>
        <end position="777"/>
    </location>
</feature>
<evidence type="ECO:0000259" key="8">
    <source>
        <dbReference type="PROSITE" id="PS50158"/>
    </source>
</evidence>
<evidence type="ECO:0000313" key="11">
    <source>
        <dbReference type="EnsemblMetazoa" id="AALFPA23_024955.P37194"/>
    </source>
</evidence>
<dbReference type="InterPro" id="IPR001995">
    <property type="entry name" value="Peptidase_A2_cat"/>
</dbReference>
<dbReference type="Pfam" id="PF02037">
    <property type="entry name" value="SAP"/>
    <property type="match status" value="1"/>
</dbReference>
<evidence type="ECO:0000256" key="1">
    <source>
        <dbReference type="ARBA" id="ARBA00022679"/>
    </source>
</evidence>
<dbReference type="InterPro" id="IPR036875">
    <property type="entry name" value="Znf_CCHC_sf"/>
</dbReference>
<feature type="compositionally biased region" description="Basic and acidic residues" evidence="7">
    <location>
        <begin position="96"/>
        <end position="106"/>
    </location>
</feature>
<proteinExistence type="predicted"/>
<evidence type="ECO:0000313" key="12">
    <source>
        <dbReference type="Proteomes" id="UP000069940"/>
    </source>
</evidence>
<keyword evidence="3" id="KW-0540">Nuclease</keyword>
<feature type="domain" description="CCHC-type" evidence="8">
    <location>
        <begin position="360"/>
        <end position="376"/>
    </location>
</feature>
<dbReference type="SUPFAM" id="SSF50630">
    <property type="entry name" value="Acid proteases"/>
    <property type="match status" value="1"/>
</dbReference>
<evidence type="ECO:0000256" key="3">
    <source>
        <dbReference type="ARBA" id="ARBA00022722"/>
    </source>
</evidence>
<name>A0ABM2A6K0_AEDAL</name>
<accession>A0ABM2A6K0</accession>
<dbReference type="PROSITE" id="PS50878">
    <property type="entry name" value="RT_POL"/>
    <property type="match status" value="1"/>
</dbReference>
<feature type="region of interest" description="Disordered" evidence="7">
    <location>
        <begin position="306"/>
        <end position="332"/>
    </location>
</feature>
<evidence type="ECO:0000259" key="9">
    <source>
        <dbReference type="PROSITE" id="PS50175"/>
    </source>
</evidence>
<sequence>MEDDVVLLCDTLTKLGIQRECEKRGLPTTGNKKAMAKRIVDHDKTMAENDGAPEAKDAAQDCNQNDGDANVENDDDRRADDDDGLVDEVDDDDRSNDENDYSHRDADDDTDDSEFFTTAVGRKRTTSTPKPTPLAEQEQRPYSFRDVEDSIEAFGAEEGHDVKMWMNQFEAMAKTAFWNDEQKLIMCRKKLIGTARRFVFSQRDLSTFSKLKTALIREFSPFVRASDVHRTLAGRKKKLTESTRDYIYEMQRIALAINLDELSVCEYIVDGITDDAFHRSLLYEASTIRELKAKLLNFEKVQRKAERKPRVDDDAGRKKEHRKSESTKQSSKPEAKRHCFNCGEASHVANECPQKNDGPKCFGCNSFGHLSKDCSKKKEKKESDKKAASKVNVLQADGKPCVMMKLFGRDFSAIIDTGSEISLVRQDLWTDLSESGPPMRKSSMKVRGYGGKVNTVCGELDLEAEIEEEKYVVRFYVVPVDAIDMQLLIGMDFLNSVDYAITPDGARVKKFPPKVEEPEQSDAKWIRRVEEYIGENEISVPYKYRDEVLGMIENYSPSQSVVAANELSIKLKDDDAVCENPRRLAQLEKEVVKKQIGQWMKNSIVQPSESEYASPVVVVPKKDGSYRVCVDYREINKKVVRDKFPMPNVEDQIDRLSEARVYTTLDLKNSYFHVPVEEKSRKYTAFVTSDGQYEFLRAPFGLCTSGNAFGRFITTVFKDLINDEMIMAFVDDVIIPSKDEEQGLKVLKRVLEVAEKNGLQFNWKKCAFLQRRVEHLG</sequence>
<keyword evidence="4" id="KW-0255">Endonuclease</keyword>
<dbReference type="Pfam" id="PF00078">
    <property type="entry name" value="RVT_1"/>
    <property type="match status" value="1"/>
</dbReference>
<organism evidence="11 12">
    <name type="scientific">Aedes albopictus</name>
    <name type="common">Asian tiger mosquito</name>
    <name type="synonym">Stegomyia albopicta</name>
    <dbReference type="NCBI Taxonomy" id="7160"/>
    <lineage>
        <taxon>Eukaryota</taxon>
        <taxon>Metazoa</taxon>
        <taxon>Ecdysozoa</taxon>
        <taxon>Arthropoda</taxon>
        <taxon>Hexapoda</taxon>
        <taxon>Insecta</taxon>
        <taxon>Pterygota</taxon>
        <taxon>Neoptera</taxon>
        <taxon>Endopterygota</taxon>
        <taxon>Diptera</taxon>
        <taxon>Nematocera</taxon>
        <taxon>Culicoidea</taxon>
        <taxon>Culicidae</taxon>
        <taxon>Culicinae</taxon>
        <taxon>Aedini</taxon>
        <taxon>Aedes</taxon>
        <taxon>Stegomyia</taxon>
    </lineage>
</organism>
<dbReference type="Gene3D" id="3.30.70.270">
    <property type="match status" value="1"/>
</dbReference>
<dbReference type="SMART" id="SM00513">
    <property type="entry name" value="SAP"/>
    <property type="match status" value="1"/>
</dbReference>
<dbReference type="SUPFAM" id="SSF57756">
    <property type="entry name" value="Retrovirus zinc finger-like domains"/>
    <property type="match status" value="1"/>
</dbReference>
<dbReference type="PROSITE" id="PS00141">
    <property type="entry name" value="ASP_PROTEASE"/>
    <property type="match status" value="1"/>
</dbReference>
<feature type="domain" description="CCHC-type" evidence="8">
    <location>
        <begin position="339"/>
        <end position="354"/>
    </location>
</feature>
<evidence type="ECO:0008006" key="13">
    <source>
        <dbReference type="Google" id="ProtNLM"/>
    </source>
</evidence>
<dbReference type="InterPro" id="IPR003034">
    <property type="entry name" value="SAP_dom"/>
</dbReference>
<keyword evidence="6" id="KW-0862">Zinc</keyword>
<feature type="compositionally biased region" description="Acidic residues" evidence="7">
    <location>
        <begin position="81"/>
        <end position="95"/>
    </location>
</feature>
<feature type="region of interest" description="Disordered" evidence="7">
    <location>
        <begin position="23"/>
        <end position="142"/>
    </location>
</feature>
<dbReference type="PROSITE" id="PS50158">
    <property type="entry name" value="ZF_CCHC"/>
    <property type="match status" value="2"/>
</dbReference>
<dbReference type="Pfam" id="PF13650">
    <property type="entry name" value="Asp_protease_2"/>
    <property type="match status" value="1"/>
</dbReference>
<dbReference type="InterPro" id="IPR000477">
    <property type="entry name" value="RT_dom"/>
</dbReference>
<dbReference type="Pfam" id="PF00098">
    <property type="entry name" value="zf-CCHC"/>
    <property type="match status" value="2"/>
</dbReference>
<keyword evidence="5" id="KW-0378">Hydrolase</keyword>
<dbReference type="SUPFAM" id="SSF56672">
    <property type="entry name" value="DNA/RNA polymerases"/>
    <property type="match status" value="1"/>
</dbReference>
<dbReference type="Proteomes" id="UP000069940">
    <property type="component" value="Unassembled WGS sequence"/>
</dbReference>
<evidence type="ECO:0000256" key="4">
    <source>
        <dbReference type="ARBA" id="ARBA00022759"/>
    </source>
</evidence>
<dbReference type="Gene3D" id="4.10.60.10">
    <property type="entry name" value="Zinc finger, CCHC-type"/>
    <property type="match status" value="1"/>
</dbReference>
<keyword evidence="6" id="KW-0863">Zinc-finger</keyword>
<evidence type="ECO:0000256" key="2">
    <source>
        <dbReference type="ARBA" id="ARBA00022695"/>
    </source>
</evidence>